<dbReference type="GO" id="GO:0055037">
    <property type="term" value="C:recycling endosome"/>
    <property type="evidence" value="ECO:0007669"/>
    <property type="project" value="TreeGrafter"/>
</dbReference>
<keyword evidence="4 8" id="KW-1015">Disulfide bond</keyword>
<dbReference type="InterPro" id="IPR001156">
    <property type="entry name" value="Transferrin-like_dom"/>
</dbReference>
<feature type="binding site" evidence="7">
    <location>
        <position position="462"/>
    </location>
    <ligand>
        <name>Fe(3+)</name>
        <dbReference type="ChEBI" id="CHEBI:29034"/>
        <label>1</label>
    </ligand>
</feature>
<keyword evidence="5" id="KW-0813">Transport</keyword>
<evidence type="ECO:0000256" key="7">
    <source>
        <dbReference type="PIRSR" id="PIRSR002549-3"/>
    </source>
</evidence>
<feature type="disulfide bond" evidence="8">
    <location>
        <begin position="382"/>
        <end position="419"/>
    </location>
</feature>
<feature type="disulfide bond" evidence="8">
    <location>
        <begin position="486"/>
        <end position="575"/>
    </location>
</feature>
<comment type="similarity">
    <text evidence="5">Belongs to the transferrin family.</text>
</comment>
<evidence type="ECO:0000256" key="6">
    <source>
        <dbReference type="PIRSR" id="PIRSR002549-2"/>
    </source>
</evidence>
<evidence type="ECO:0000256" key="3">
    <source>
        <dbReference type="ARBA" id="ARBA00022737"/>
    </source>
</evidence>
<dbReference type="PANTHER" id="PTHR11485:SF29">
    <property type="entry name" value="TRANSFERRIN 2"/>
    <property type="match status" value="1"/>
</dbReference>
<feature type="binding site" evidence="7">
    <location>
        <position position="111"/>
    </location>
    <ligand>
        <name>Fe(3+)</name>
        <dbReference type="ChEBI" id="CHEBI:29034"/>
        <label>1</label>
    </ligand>
</feature>
<evidence type="ECO:0000256" key="4">
    <source>
        <dbReference type="ARBA" id="ARBA00023157"/>
    </source>
</evidence>
<feature type="disulfide bond" evidence="8">
    <location>
        <begin position="36"/>
        <end position="59"/>
    </location>
</feature>
<keyword evidence="5 7" id="KW-0479">Metal-binding</keyword>
<dbReference type="GO" id="GO:0005886">
    <property type="term" value="C:plasma membrane"/>
    <property type="evidence" value="ECO:0007669"/>
    <property type="project" value="TreeGrafter"/>
</dbReference>
<feature type="disulfide bond" evidence="8">
    <location>
        <begin position="392"/>
        <end position="410"/>
    </location>
</feature>
<feature type="disulfide bond" evidence="8">
    <location>
        <begin position="547"/>
        <end position="558"/>
    </location>
</feature>
<feature type="domain" description="Transferrin-like" evidence="10">
    <location>
        <begin position="23"/>
        <end position="373"/>
    </location>
</feature>
<protein>
    <recommendedName>
        <fullName evidence="10">Transferrin-like domain-containing protein</fullName>
    </recommendedName>
</protein>
<dbReference type="CDD" id="cd13529">
    <property type="entry name" value="PBP2_transferrin"/>
    <property type="match status" value="2"/>
</dbReference>
<keyword evidence="5" id="KW-0410">Iron transport</keyword>
<dbReference type="FunFam" id="3.40.190.10:FF:000095">
    <property type="entry name" value="Lactotransferrin"/>
    <property type="match status" value="1"/>
</dbReference>
<dbReference type="GO" id="GO:0046872">
    <property type="term" value="F:metal ion binding"/>
    <property type="evidence" value="ECO:0007669"/>
    <property type="project" value="UniProtKB-KW"/>
</dbReference>
<feature type="binding site" evidence="6">
    <location>
        <position position="146"/>
    </location>
    <ligand>
        <name>hydrogencarbonate</name>
        <dbReference type="ChEBI" id="CHEBI:17544"/>
        <label>1</label>
    </ligand>
</feature>
<feature type="disulfide bond" evidence="8">
    <location>
        <begin position="137"/>
        <end position="227"/>
    </location>
</feature>
<evidence type="ECO:0000256" key="1">
    <source>
        <dbReference type="ARBA" id="ARBA00004613"/>
    </source>
</evidence>
<evidence type="ECO:0000256" key="9">
    <source>
        <dbReference type="SAM" id="SignalP"/>
    </source>
</evidence>
<reference evidence="11" key="1">
    <citation type="submission" date="2015-09" db="EMBL/GenBank/DDBJ databases">
        <title>Scylla olivacea transcriptome.</title>
        <authorList>
            <person name="Ikhwanuddin M."/>
        </authorList>
    </citation>
    <scope>NUCLEOTIDE SEQUENCE</scope>
</reference>
<dbReference type="Pfam" id="PF00405">
    <property type="entry name" value="Transferrin"/>
    <property type="match status" value="2"/>
</dbReference>
<keyword evidence="5 7" id="KW-0408">Iron</keyword>
<feature type="disulfide bond" evidence="8">
    <location>
        <begin position="528"/>
        <end position="550"/>
    </location>
</feature>
<sequence>MWRFFLFPFLLVQFSRGQSVTPIRWCTISPAEQMKCEALGEALNKVPPRPNKPVPSLECIQVMSHEECMLHLDQRKADLVALNPNEIFIGGRYHSLVPLMKESYDGGRKNYYSVAITHKGNLTHMRSLHDLKGKVACFPSVASMGGWVIPIANLIHSGAMKVVDCNNHIKSASEFFSGGCAVNILTDKYNPLGDNSQVLCSACGSELPGQHCTNQDKYAGHLGAFQCLINNGHIAFVKHATIARFLNRSEGMYMEEDFELVCVDGTLAPVRDYERCNWGVVPSNAIVTTSAKSREQRRLLQEFLKDIVSLFGTKEEGDPDSFYLFESSPKYGQIHDLLLSDDTETLVELAASQQSFKKYLTTDIVNHINTIRSCPVKRMKLCVTSMVEYGKCLQMTTALHARDLKPEMECLRGESNFDCMAAIKKGEADISVFEAGDIYSAGLNYDLVPILAEQYNLDTLEYYVVAVSKEDDPDTDVLYLRGRMTCHPGVMHGGGWVIPMAYLINNDLIRQYQCNSVRAASEYFQKACVPGALSTYYRQDTTHLNLCHLCRGSGLGYCARDHSEPYYGFTGAFRCLVEGGGDIAFVKHTTVKENVDGRRKEWWARNQLTADYQLVCRDGTRAPVTDYESCNLGRVRSNAVVTRGGDNYNKTEVQAYTNLLLYAQQHFGRDSEDEWNFNMFGSQEPYADLIFQDATQQLVPLPIEEQHYHPYLGLEFLNARYEVDCTAGALPALPCLPLLLLTLLTTTTAAANLLFWRA</sequence>
<dbReference type="PIRSF" id="PIRSF002549">
    <property type="entry name" value="Transferrin"/>
    <property type="match status" value="1"/>
</dbReference>
<feature type="domain" description="Transferrin-like" evidence="10">
    <location>
        <begin position="379"/>
        <end position="725"/>
    </location>
</feature>
<dbReference type="GO" id="GO:0005615">
    <property type="term" value="C:extracellular space"/>
    <property type="evidence" value="ECO:0007669"/>
    <property type="project" value="InterPro"/>
</dbReference>
<dbReference type="SUPFAM" id="SSF53850">
    <property type="entry name" value="Periplasmic binding protein-like II"/>
    <property type="match status" value="2"/>
</dbReference>
<dbReference type="PANTHER" id="PTHR11485">
    <property type="entry name" value="TRANSFERRIN"/>
    <property type="match status" value="1"/>
</dbReference>
<feature type="disulfide bond" evidence="8">
    <location>
        <begin position="262"/>
        <end position="276"/>
    </location>
</feature>
<feature type="signal peptide" evidence="9">
    <location>
        <begin position="1"/>
        <end position="17"/>
    </location>
</feature>
<evidence type="ECO:0000259" key="10">
    <source>
        <dbReference type="PROSITE" id="PS51408"/>
    </source>
</evidence>
<dbReference type="InterPro" id="IPR016357">
    <property type="entry name" value="Transferrin"/>
</dbReference>
<name>A0A0N7ZA99_SCYOL</name>
<dbReference type="GO" id="GO:0005769">
    <property type="term" value="C:early endosome"/>
    <property type="evidence" value="ECO:0007669"/>
    <property type="project" value="TreeGrafter"/>
</dbReference>
<keyword evidence="3" id="KW-0677">Repeat</keyword>
<feature type="disulfide bond" evidence="8">
    <location>
        <begin position="616"/>
        <end position="630"/>
    </location>
</feature>
<accession>A0A0N7ZA99</accession>
<evidence type="ECO:0000256" key="5">
    <source>
        <dbReference type="PIRNR" id="PIRNR002549"/>
    </source>
</evidence>
<dbReference type="GO" id="GO:0006826">
    <property type="term" value="P:iron ion transport"/>
    <property type="evidence" value="ECO:0007669"/>
    <property type="project" value="UniProtKB-KW"/>
</dbReference>
<feature type="disulfide bond" evidence="8">
    <location>
        <begin position="180"/>
        <end position="203"/>
    </location>
</feature>
<dbReference type="Gene3D" id="3.40.190.10">
    <property type="entry name" value="Periplasmic binding protein-like II"/>
    <property type="match status" value="4"/>
</dbReference>
<dbReference type="PRINTS" id="PR00422">
    <property type="entry name" value="TRANSFERRIN"/>
</dbReference>
<keyword evidence="2" id="KW-0964">Secreted</keyword>
<feature type="chain" id="PRO_5006016712" description="Transferrin-like domain-containing protein" evidence="9">
    <location>
        <begin position="18"/>
        <end position="758"/>
    </location>
</feature>
<feature type="binding site" evidence="6">
    <location>
        <position position="495"/>
    </location>
    <ligand>
        <name>hydrogencarbonate</name>
        <dbReference type="ChEBI" id="CHEBI:17544"/>
        <label>1</label>
    </ligand>
</feature>
<keyword evidence="9" id="KW-0732">Signal</keyword>
<proteinExistence type="inferred from homology"/>
<evidence type="ECO:0000256" key="2">
    <source>
        <dbReference type="ARBA" id="ARBA00022525"/>
    </source>
</evidence>
<dbReference type="EMBL" id="GDRN01102246">
    <property type="protein sequence ID" value="JAI58256.1"/>
    <property type="molecule type" value="Transcribed_RNA"/>
</dbReference>
<dbReference type="PROSITE" id="PS51408">
    <property type="entry name" value="TRANSFERRIN_LIKE_4"/>
    <property type="match status" value="2"/>
</dbReference>
<feature type="disulfide bond" evidence="8">
    <location>
        <begin position="26"/>
        <end position="68"/>
    </location>
</feature>
<evidence type="ECO:0000256" key="8">
    <source>
        <dbReference type="PIRSR" id="PIRSR002549-4"/>
    </source>
</evidence>
<dbReference type="AlphaFoldDB" id="A0A0N7ZA99"/>
<comment type="subcellular location">
    <subcellularLocation>
        <location evidence="1">Secreted</location>
    </subcellularLocation>
</comment>
<organism evidence="11">
    <name type="scientific">Scylla olivacea</name>
    <name type="common">Orange mud crab</name>
    <name type="synonym">Cancer olivacea</name>
    <dbReference type="NCBI Taxonomy" id="85551"/>
    <lineage>
        <taxon>Eukaryota</taxon>
        <taxon>Metazoa</taxon>
        <taxon>Ecdysozoa</taxon>
        <taxon>Arthropoda</taxon>
        <taxon>Crustacea</taxon>
        <taxon>Multicrustacea</taxon>
        <taxon>Malacostraca</taxon>
        <taxon>Eumalacostraca</taxon>
        <taxon>Eucarida</taxon>
        <taxon>Decapoda</taxon>
        <taxon>Pleocyemata</taxon>
        <taxon>Brachyura</taxon>
        <taxon>Eubrachyura</taxon>
        <taxon>Portunoidea</taxon>
        <taxon>Portunidae</taxon>
        <taxon>Portuninae</taxon>
        <taxon>Scylla</taxon>
    </lineage>
</organism>
<keyword evidence="5" id="KW-0406">Ion transport</keyword>
<dbReference type="SMART" id="SM00094">
    <property type="entry name" value="TR_FER"/>
    <property type="match status" value="2"/>
</dbReference>
<evidence type="ECO:0000313" key="11">
    <source>
        <dbReference type="EMBL" id="JAI58256.1"/>
    </source>
</evidence>